<evidence type="ECO:0000259" key="3">
    <source>
        <dbReference type="SMART" id="SM00833"/>
    </source>
</evidence>
<dbReference type="Gene3D" id="3.30.1220.10">
    <property type="entry name" value="CobW-like, C-terminal domain"/>
    <property type="match status" value="1"/>
</dbReference>
<dbReference type="STRING" id="134849.SAMN05443668_111231"/>
<evidence type="ECO:0000256" key="2">
    <source>
        <dbReference type="ARBA" id="ARBA00023186"/>
    </source>
</evidence>
<gene>
    <name evidence="4" type="ORF">SAMN05443668_111231</name>
</gene>
<dbReference type="SUPFAM" id="SSF90002">
    <property type="entry name" value="Hypothetical protein YjiA, C-terminal domain"/>
    <property type="match status" value="1"/>
</dbReference>
<dbReference type="InterPro" id="IPR051927">
    <property type="entry name" value="Zn_Chap_cDPG_Synth"/>
</dbReference>
<organism evidence="4 5">
    <name type="scientific">Cryptosporangium aurantiacum</name>
    <dbReference type="NCBI Taxonomy" id="134849"/>
    <lineage>
        <taxon>Bacteria</taxon>
        <taxon>Bacillati</taxon>
        <taxon>Actinomycetota</taxon>
        <taxon>Actinomycetes</taxon>
        <taxon>Cryptosporangiales</taxon>
        <taxon>Cryptosporangiaceae</taxon>
        <taxon>Cryptosporangium</taxon>
    </lineage>
</organism>
<dbReference type="Proteomes" id="UP000184440">
    <property type="component" value="Unassembled WGS sequence"/>
</dbReference>
<dbReference type="RefSeq" id="WP_073261970.1">
    <property type="nucleotide sequence ID" value="NZ_FRCS01000011.1"/>
</dbReference>
<evidence type="ECO:0000313" key="5">
    <source>
        <dbReference type="Proteomes" id="UP000184440"/>
    </source>
</evidence>
<keyword evidence="2" id="KW-0143">Chaperone</keyword>
<dbReference type="PANTHER" id="PTHR43603:SF1">
    <property type="entry name" value="ZINC-REGULATED GTPASE METALLOPROTEIN ACTIVATOR 1"/>
    <property type="match status" value="1"/>
</dbReference>
<accession>A0A1M7RGK8</accession>
<sequence>MASLLFESRRPFHPQRLHDALEELADRALRARGQLWIASQPDTALGFEVAGGGAVMDRLGRWLAALPPSRWNDAPPSRLLTVDATWDPYYGDRRTELAFIGVDLAADAVTTILTDCLLTDDELADGWGAWSALPDPFAGCFSVPEP</sequence>
<evidence type="ECO:0000313" key="4">
    <source>
        <dbReference type="EMBL" id="SHN45279.1"/>
    </source>
</evidence>
<dbReference type="EMBL" id="FRCS01000011">
    <property type="protein sequence ID" value="SHN45279.1"/>
    <property type="molecule type" value="Genomic_DNA"/>
</dbReference>
<reference evidence="4 5" key="1">
    <citation type="submission" date="2016-11" db="EMBL/GenBank/DDBJ databases">
        <authorList>
            <person name="Jaros S."/>
            <person name="Januszkiewicz K."/>
            <person name="Wedrychowicz H."/>
        </authorList>
    </citation>
    <scope>NUCLEOTIDE SEQUENCE [LARGE SCALE GENOMIC DNA]</scope>
    <source>
        <strain evidence="4 5">DSM 46144</strain>
    </source>
</reference>
<feature type="domain" description="CobW C-terminal" evidence="3">
    <location>
        <begin position="1"/>
        <end position="117"/>
    </location>
</feature>
<name>A0A1M7RGK8_9ACTN</name>
<dbReference type="AlphaFoldDB" id="A0A1M7RGK8"/>
<proteinExistence type="predicted"/>
<protein>
    <submittedName>
        <fullName evidence="4">Cobalamin synthesis protein cobW C-terminal domain-containing protein</fullName>
    </submittedName>
</protein>
<dbReference type="InterPro" id="IPR011629">
    <property type="entry name" value="CobW-like_C"/>
</dbReference>
<dbReference type="PANTHER" id="PTHR43603">
    <property type="entry name" value="COBW DOMAIN-CONTAINING PROTEIN DDB_G0274527"/>
    <property type="match status" value="1"/>
</dbReference>
<dbReference type="SMART" id="SM00833">
    <property type="entry name" value="CobW_C"/>
    <property type="match status" value="1"/>
</dbReference>
<dbReference type="InterPro" id="IPR036627">
    <property type="entry name" value="CobW-likC_sf"/>
</dbReference>
<keyword evidence="5" id="KW-1185">Reference proteome</keyword>
<evidence type="ECO:0000256" key="1">
    <source>
        <dbReference type="ARBA" id="ARBA00022741"/>
    </source>
</evidence>
<dbReference type="Pfam" id="PF07683">
    <property type="entry name" value="CobW_C"/>
    <property type="match status" value="1"/>
</dbReference>
<dbReference type="GO" id="GO:0000166">
    <property type="term" value="F:nucleotide binding"/>
    <property type="evidence" value="ECO:0007669"/>
    <property type="project" value="UniProtKB-KW"/>
</dbReference>
<keyword evidence="1" id="KW-0547">Nucleotide-binding</keyword>